<dbReference type="AlphaFoldDB" id="A0A3L8SXU9"/>
<evidence type="ECO:0000313" key="3">
    <source>
        <dbReference type="Proteomes" id="UP000276834"/>
    </source>
</evidence>
<gene>
    <name evidence="2" type="ORF">DV515_00001331</name>
</gene>
<evidence type="ECO:0000313" key="2">
    <source>
        <dbReference type="EMBL" id="RLW11321.1"/>
    </source>
</evidence>
<dbReference type="Proteomes" id="UP000276834">
    <property type="component" value="Unassembled WGS sequence"/>
</dbReference>
<protein>
    <submittedName>
        <fullName evidence="2">Uncharacterized protein</fullName>
    </submittedName>
</protein>
<proteinExistence type="predicted"/>
<comment type="caution">
    <text evidence="2">The sequence shown here is derived from an EMBL/GenBank/DDBJ whole genome shotgun (WGS) entry which is preliminary data.</text>
</comment>
<organism evidence="2 3">
    <name type="scientific">Chloebia gouldiae</name>
    <name type="common">Gouldian finch</name>
    <name type="synonym">Erythrura gouldiae</name>
    <dbReference type="NCBI Taxonomy" id="44316"/>
    <lineage>
        <taxon>Eukaryota</taxon>
        <taxon>Metazoa</taxon>
        <taxon>Chordata</taxon>
        <taxon>Craniata</taxon>
        <taxon>Vertebrata</taxon>
        <taxon>Euteleostomi</taxon>
        <taxon>Archelosauria</taxon>
        <taxon>Archosauria</taxon>
        <taxon>Dinosauria</taxon>
        <taxon>Saurischia</taxon>
        <taxon>Theropoda</taxon>
        <taxon>Coelurosauria</taxon>
        <taxon>Aves</taxon>
        <taxon>Neognathae</taxon>
        <taxon>Neoaves</taxon>
        <taxon>Telluraves</taxon>
        <taxon>Australaves</taxon>
        <taxon>Passeriformes</taxon>
        <taxon>Passeroidea</taxon>
        <taxon>Passeridae</taxon>
        <taxon>Chloebia</taxon>
    </lineage>
</organism>
<sequence length="72" mass="8543">MVKEKWKRESGRRKTKDERDTWMMMMRMKMRMVMGIPMLLLLPRLLSSSPPPPPPPPRIAGLSRRRPAQRDT</sequence>
<feature type="compositionally biased region" description="Basic residues" evidence="1">
    <location>
        <begin position="63"/>
        <end position="72"/>
    </location>
</feature>
<feature type="region of interest" description="Disordered" evidence="1">
    <location>
        <begin position="1"/>
        <end position="20"/>
    </location>
</feature>
<accession>A0A3L8SXU9</accession>
<evidence type="ECO:0000256" key="1">
    <source>
        <dbReference type="SAM" id="MobiDB-lite"/>
    </source>
</evidence>
<feature type="compositionally biased region" description="Pro residues" evidence="1">
    <location>
        <begin position="49"/>
        <end position="58"/>
    </location>
</feature>
<reference evidence="2 3" key="1">
    <citation type="journal article" date="2018" name="Proc. R. Soc. B">
        <title>A non-coding region near Follistatin controls head colour polymorphism in the Gouldian finch.</title>
        <authorList>
            <person name="Toomey M.B."/>
            <person name="Marques C.I."/>
            <person name="Andrade P."/>
            <person name="Araujo P.M."/>
            <person name="Sabatino S."/>
            <person name="Gazda M.A."/>
            <person name="Afonso S."/>
            <person name="Lopes R.J."/>
            <person name="Corbo J.C."/>
            <person name="Carneiro M."/>
        </authorList>
    </citation>
    <scope>NUCLEOTIDE SEQUENCE [LARGE SCALE GENOMIC DNA]</scope>
    <source>
        <strain evidence="2">Red01</strain>
        <tissue evidence="2">Muscle</tissue>
    </source>
</reference>
<keyword evidence="3" id="KW-1185">Reference proteome</keyword>
<feature type="region of interest" description="Disordered" evidence="1">
    <location>
        <begin position="44"/>
        <end position="72"/>
    </location>
</feature>
<dbReference type="EMBL" id="QUSF01000003">
    <property type="protein sequence ID" value="RLW11321.1"/>
    <property type="molecule type" value="Genomic_DNA"/>
</dbReference>
<name>A0A3L8SXU9_CHLGU</name>